<dbReference type="Proteomes" id="UP000295210">
    <property type="component" value="Unassembled WGS sequence"/>
</dbReference>
<dbReference type="SUPFAM" id="SSF53756">
    <property type="entry name" value="UDP-Glycosyltransferase/glycogen phosphorylase"/>
    <property type="match status" value="1"/>
</dbReference>
<sequence length="406" mass="44921">MNEENPRIAFFPDAYNEVDGVAMVAHHFRDYAEDHGLPFLLFHAGDSDECVREGSVTRVQLKRSQLSFPLDRAHDFDLAFMRHYGRVAAMLHEFQPDYIQITGPSDVGILGMTLARKLKIPLAAFWQTNLPQYAGLRMRRSLSLLPQKIAASAGGAAERLSAVVTNSYYRVPELLFAPNVEIAAELAKATGKPCSLMRHGVDLQLFDPAKRERTSEAFTIGYVGRLSTEKNVRMLAEIERALLARGCREFRFLIVGQGTEGEWLRENMSYAEIAGVLRGEALARAFAGMDVLAFPSETETFGLVVLEALASGVPAVVTDRGGPQHTVRHGETGFVARNAEEFAASIETLMTQPERLAAMRVAAREDALDASWERAFEDIYRSYRDHALTAEGLQAYPLDSARPAGV</sequence>
<dbReference type="InterPro" id="IPR050194">
    <property type="entry name" value="Glycosyltransferase_grp1"/>
</dbReference>
<keyword evidence="1" id="KW-0808">Transferase</keyword>
<gene>
    <name evidence="1" type="ORF">C7378_0603</name>
</gene>
<dbReference type="RefSeq" id="WP_243648023.1">
    <property type="nucleotide sequence ID" value="NZ_SMGK01000001.1"/>
</dbReference>
<dbReference type="EMBL" id="SMGK01000001">
    <property type="protein sequence ID" value="TCK75617.1"/>
    <property type="molecule type" value="Genomic_DNA"/>
</dbReference>
<evidence type="ECO:0000313" key="1">
    <source>
        <dbReference type="EMBL" id="TCK75617.1"/>
    </source>
</evidence>
<proteinExistence type="predicted"/>
<dbReference type="Pfam" id="PF13692">
    <property type="entry name" value="Glyco_trans_1_4"/>
    <property type="match status" value="1"/>
</dbReference>
<dbReference type="PANTHER" id="PTHR45947:SF3">
    <property type="entry name" value="SULFOQUINOVOSYL TRANSFERASE SQD2"/>
    <property type="match status" value="1"/>
</dbReference>
<accession>A0A4R1LD42</accession>
<reference evidence="1 2" key="1">
    <citation type="submission" date="2019-03" db="EMBL/GenBank/DDBJ databases">
        <title>Genomic Encyclopedia of Type Strains, Phase IV (KMG-IV): sequencing the most valuable type-strain genomes for metagenomic binning, comparative biology and taxonomic classification.</title>
        <authorList>
            <person name="Goeker M."/>
        </authorList>
    </citation>
    <scope>NUCLEOTIDE SEQUENCE [LARGE SCALE GENOMIC DNA]</scope>
    <source>
        <strain evidence="1 2">DSM 103428</strain>
    </source>
</reference>
<keyword evidence="2" id="KW-1185">Reference proteome</keyword>
<dbReference type="Gene3D" id="3.40.50.2000">
    <property type="entry name" value="Glycogen Phosphorylase B"/>
    <property type="match status" value="2"/>
</dbReference>
<name>A0A4R1LD42_9BACT</name>
<dbReference type="PANTHER" id="PTHR45947">
    <property type="entry name" value="SULFOQUINOVOSYL TRANSFERASE SQD2"/>
    <property type="match status" value="1"/>
</dbReference>
<dbReference type="AlphaFoldDB" id="A0A4R1LD42"/>
<organism evidence="1 2">
    <name type="scientific">Acidipila rosea</name>
    <dbReference type="NCBI Taxonomy" id="768535"/>
    <lineage>
        <taxon>Bacteria</taxon>
        <taxon>Pseudomonadati</taxon>
        <taxon>Acidobacteriota</taxon>
        <taxon>Terriglobia</taxon>
        <taxon>Terriglobales</taxon>
        <taxon>Acidobacteriaceae</taxon>
        <taxon>Acidipila</taxon>
    </lineage>
</organism>
<comment type="caution">
    <text evidence="1">The sequence shown here is derived from an EMBL/GenBank/DDBJ whole genome shotgun (WGS) entry which is preliminary data.</text>
</comment>
<evidence type="ECO:0000313" key="2">
    <source>
        <dbReference type="Proteomes" id="UP000295210"/>
    </source>
</evidence>
<dbReference type="GO" id="GO:0016740">
    <property type="term" value="F:transferase activity"/>
    <property type="evidence" value="ECO:0007669"/>
    <property type="project" value="UniProtKB-KW"/>
</dbReference>
<protein>
    <submittedName>
        <fullName evidence="1">Glycosyltransferase involved in cell wall biosynthesis</fullName>
    </submittedName>
</protein>